<protein>
    <submittedName>
        <fullName evidence="1">Uncharacterized protein</fullName>
    </submittedName>
</protein>
<evidence type="ECO:0000313" key="2">
    <source>
        <dbReference type="Proteomes" id="UP000238701"/>
    </source>
</evidence>
<dbReference type="EMBL" id="OMOD01000127">
    <property type="protein sequence ID" value="SPF40999.1"/>
    <property type="molecule type" value="Genomic_DNA"/>
</dbReference>
<dbReference type="Proteomes" id="UP000238701">
    <property type="component" value="Unassembled WGS sequence"/>
</dbReference>
<dbReference type="AlphaFoldDB" id="A0A2U3KMW7"/>
<accession>A0A2U3KMW7</accession>
<name>A0A2U3KMW7_9BACT</name>
<organism evidence="1 2">
    <name type="scientific">Candidatus Sulfotelmatobacter kueseliae</name>
    <dbReference type="NCBI Taxonomy" id="2042962"/>
    <lineage>
        <taxon>Bacteria</taxon>
        <taxon>Pseudomonadati</taxon>
        <taxon>Acidobacteriota</taxon>
        <taxon>Terriglobia</taxon>
        <taxon>Terriglobales</taxon>
        <taxon>Candidatus Korobacteraceae</taxon>
        <taxon>Candidatus Sulfotelmatobacter</taxon>
    </lineage>
</organism>
<evidence type="ECO:0000313" key="1">
    <source>
        <dbReference type="EMBL" id="SPF40999.1"/>
    </source>
</evidence>
<proteinExistence type="predicted"/>
<reference evidence="2" key="1">
    <citation type="submission" date="2018-02" db="EMBL/GenBank/DDBJ databases">
        <authorList>
            <person name="Hausmann B."/>
        </authorList>
    </citation>
    <scope>NUCLEOTIDE SEQUENCE [LARGE SCALE GENOMIC DNA]</scope>
    <source>
        <strain evidence="2">Peat soil MAG SbA1</strain>
    </source>
</reference>
<sequence length="31" mass="3569">MLSFTLGLYVAKSQPPCQMWVRCGKKRLVDI</sequence>
<gene>
    <name evidence="1" type="ORF">SBA1_340040</name>
</gene>